<gene>
    <name evidence="3" type="ORF">Hsar01_00854</name>
</gene>
<feature type="coiled-coil region" evidence="1">
    <location>
        <begin position="207"/>
        <end position="322"/>
    </location>
</feature>
<organism evidence="3 4">
    <name type="scientific">Haloferula sargassicola</name>
    <dbReference type="NCBI Taxonomy" id="490096"/>
    <lineage>
        <taxon>Bacteria</taxon>
        <taxon>Pseudomonadati</taxon>
        <taxon>Verrucomicrobiota</taxon>
        <taxon>Verrucomicrobiia</taxon>
        <taxon>Verrucomicrobiales</taxon>
        <taxon>Verrucomicrobiaceae</taxon>
        <taxon>Haloferula</taxon>
    </lineage>
</organism>
<evidence type="ECO:0000256" key="2">
    <source>
        <dbReference type="SAM" id="Phobius"/>
    </source>
</evidence>
<reference evidence="3 4" key="1">
    <citation type="submission" date="2024-02" db="EMBL/GenBank/DDBJ databases">
        <title>Haloferula sargassicola NBRC 104335.</title>
        <authorList>
            <person name="Ichikawa N."/>
            <person name="Katano-Makiyama Y."/>
            <person name="Hidaka K."/>
        </authorList>
    </citation>
    <scope>NUCLEOTIDE SEQUENCE [LARGE SCALE GENOMIC DNA]</scope>
    <source>
        <strain evidence="3 4">NBRC 104335</strain>
    </source>
</reference>
<comment type="caution">
    <text evidence="3">The sequence shown here is derived from an EMBL/GenBank/DDBJ whole genome shotgun (WGS) entry which is preliminary data.</text>
</comment>
<keyword evidence="2" id="KW-0812">Transmembrane</keyword>
<accession>A0ABP9UJ32</accession>
<keyword evidence="2" id="KW-0472">Membrane</keyword>
<evidence type="ECO:0000313" key="3">
    <source>
        <dbReference type="EMBL" id="GAA5481643.1"/>
    </source>
</evidence>
<keyword evidence="1" id="KW-0175">Coiled coil</keyword>
<dbReference type="Proteomes" id="UP001476282">
    <property type="component" value="Unassembled WGS sequence"/>
</dbReference>
<protein>
    <submittedName>
        <fullName evidence="3">Uncharacterized protein</fullName>
    </submittedName>
</protein>
<proteinExistence type="predicted"/>
<feature type="transmembrane region" description="Helical" evidence="2">
    <location>
        <begin position="15"/>
        <end position="35"/>
    </location>
</feature>
<sequence>MGSTDLFSSSYGPGVVGTFMALIVLLGFGGLYMLVGDQYLKEGPSIEAVIEENGKEINHLRKNIASATGKLGEFDEIKKASFEFQRSEVTARELESRRDNLAAEQDAAREKLAAVVAEFDGYKEEYRDSARKSLEGTVIADLELPDGQVLHDVKVSKVDPIRMSYQHTNGFGKINLADLPQDIRDYLQYSAEEEDDRRLAEIQKGNQTELQVKVAQQEDLVIRLQNELTQLRAAVQSKRDMLKRSKTAIPQQQQRVEAMRIEIDKERRKSVSHVPEMRGKLRRLESDLRDMNKAVPQIGRDISTLTQEISQKEEQLLEARQKLAEIHSGKVE</sequence>
<dbReference type="EMBL" id="BAABRI010000004">
    <property type="protein sequence ID" value="GAA5481643.1"/>
    <property type="molecule type" value="Genomic_DNA"/>
</dbReference>
<keyword evidence="4" id="KW-1185">Reference proteome</keyword>
<feature type="coiled-coil region" evidence="1">
    <location>
        <begin position="84"/>
        <end position="118"/>
    </location>
</feature>
<name>A0ABP9UJ32_9BACT</name>
<keyword evidence="2" id="KW-1133">Transmembrane helix</keyword>
<evidence type="ECO:0000256" key="1">
    <source>
        <dbReference type="SAM" id="Coils"/>
    </source>
</evidence>
<evidence type="ECO:0000313" key="4">
    <source>
        <dbReference type="Proteomes" id="UP001476282"/>
    </source>
</evidence>